<dbReference type="GO" id="GO:0046872">
    <property type="term" value="F:metal ion binding"/>
    <property type="evidence" value="ECO:0007669"/>
    <property type="project" value="InterPro"/>
</dbReference>
<name>A0AAP2Z665_9EURY</name>
<dbReference type="SUPFAM" id="SSF55008">
    <property type="entry name" value="HMA, heavy metal-associated domain"/>
    <property type="match status" value="1"/>
</dbReference>
<protein>
    <submittedName>
        <fullName evidence="2">Heavy-metal-associated domain-containing protein</fullName>
    </submittedName>
</protein>
<evidence type="ECO:0000313" key="2">
    <source>
        <dbReference type="EMBL" id="MCU4750903.1"/>
    </source>
</evidence>
<dbReference type="PROSITE" id="PS50846">
    <property type="entry name" value="HMA_2"/>
    <property type="match status" value="1"/>
</dbReference>
<dbReference type="CDD" id="cd00371">
    <property type="entry name" value="HMA"/>
    <property type="match status" value="1"/>
</dbReference>
<comment type="caution">
    <text evidence="2">The sequence shown here is derived from an EMBL/GenBank/DDBJ whole genome shotgun (WGS) entry which is preliminary data.</text>
</comment>
<evidence type="ECO:0000313" key="3">
    <source>
        <dbReference type="Proteomes" id="UP001321047"/>
    </source>
</evidence>
<dbReference type="InterPro" id="IPR036163">
    <property type="entry name" value="HMA_dom_sf"/>
</dbReference>
<dbReference type="EMBL" id="JAOPJZ010000001">
    <property type="protein sequence ID" value="MCU4750903.1"/>
    <property type="molecule type" value="Genomic_DNA"/>
</dbReference>
<dbReference type="RefSeq" id="WP_342806127.1">
    <property type="nucleotide sequence ID" value="NZ_JAOPJZ010000001.1"/>
</dbReference>
<dbReference type="Pfam" id="PF00403">
    <property type="entry name" value="HMA"/>
    <property type="match status" value="1"/>
</dbReference>
<keyword evidence="3" id="KW-1185">Reference proteome</keyword>
<gene>
    <name evidence="2" type="ORF">OB919_02720</name>
</gene>
<organism evidence="2 3">
    <name type="scientific">Natronosalvus hydrolyticus</name>
    <dbReference type="NCBI Taxonomy" id="2979988"/>
    <lineage>
        <taxon>Archaea</taxon>
        <taxon>Methanobacteriati</taxon>
        <taxon>Methanobacteriota</taxon>
        <taxon>Stenosarchaea group</taxon>
        <taxon>Halobacteria</taxon>
        <taxon>Halobacteriales</taxon>
        <taxon>Natrialbaceae</taxon>
        <taxon>Natronosalvus</taxon>
    </lineage>
</organism>
<accession>A0AAP2Z665</accession>
<reference evidence="2 3" key="1">
    <citation type="submission" date="2022-09" db="EMBL/GenBank/DDBJ databases">
        <title>Enrichment on poylsaccharides allowed isolation of novel metabolic and taxonomic groups of Haloarchaea.</title>
        <authorList>
            <person name="Sorokin D.Y."/>
            <person name="Elcheninov A.G."/>
            <person name="Khizhniak T.V."/>
            <person name="Kolganova T.V."/>
            <person name="Kublanov I.V."/>
        </authorList>
    </citation>
    <scope>NUCLEOTIDE SEQUENCE [LARGE SCALE GENOMIC DNA]</scope>
    <source>
        <strain evidence="2 3">AArc-curdl1</strain>
    </source>
</reference>
<evidence type="ECO:0000259" key="1">
    <source>
        <dbReference type="PROSITE" id="PS50846"/>
    </source>
</evidence>
<proteinExistence type="predicted"/>
<dbReference type="Proteomes" id="UP001321047">
    <property type="component" value="Unassembled WGS sequence"/>
</dbReference>
<dbReference type="Gene3D" id="3.30.70.100">
    <property type="match status" value="1"/>
</dbReference>
<sequence length="68" mass="7008">MSQTITVKGMSCEHCEQTVEEALEALDGVTSATADHDAETATVEGTADSDVLTTAVEEAGYEATDAEA</sequence>
<dbReference type="AlphaFoldDB" id="A0AAP2Z665"/>
<feature type="domain" description="HMA" evidence="1">
    <location>
        <begin position="1"/>
        <end position="64"/>
    </location>
</feature>
<dbReference type="InterPro" id="IPR006121">
    <property type="entry name" value="HMA_dom"/>
</dbReference>